<dbReference type="Proteomes" id="UP000317650">
    <property type="component" value="Chromosome 4"/>
</dbReference>
<sequence>MTTTKTDRLEVKQEFQKLSLLSSSFVLLLLAASKSTSAAFDFPHAQFITCGACNSESMGDIDILEGSATCQMKKQLNSLSLRNS</sequence>
<name>A0A4S8K963_MUSBA</name>
<dbReference type="EMBL" id="PYDT01000001">
    <property type="protein sequence ID" value="THU71523.1"/>
    <property type="molecule type" value="Genomic_DNA"/>
</dbReference>
<reference evidence="1 2" key="1">
    <citation type="journal article" date="2019" name="Nat. Plants">
        <title>Genome sequencing of Musa balbisiana reveals subgenome evolution and function divergence in polyploid bananas.</title>
        <authorList>
            <person name="Yao X."/>
        </authorList>
    </citation>
    <scope>NUCLEOTIDE SEQUENCE [LARGE SCALE GENOMIC DNA]</scope>
    <source>
        <strain evidence="2">cv. DH-PKW</strain>
        <tissue evidence="1">Leaves</tissue>
    </source>
</reference>
<protein>
    <submittedName>
        <fullName evidence="1">Uncharacterized protein</fullName>
    </submittedName>
</protein>
<organism evidence="1 2">
    <name type="scientific">Musa balbisiana</name>
    <name type="common">Banana</name>
    <dbReference type="NCBI Taxonomy" id="52838"/>
    <lineage>
        <taxon>Eukaryota</taxon>
        <taxon>Viridiplantae</taxon>
        <taxon>Streptophyta</taxon>
        <taxon>Embryophyta</taxon>
        <taxon>Tracheophyta</taxon>
        <taxon>Spermatophyta</taxon>
        <taxon>Magnoliopsida</taxon>
        <taxon>Liliopsida</taxon>
        <taxon>Zingiberales</taxon>
        <taxon>Musaceae</taxon>
        <taxon>Musa</taxon>
    </lineage>
</organism>
<keyword evidence="2" id="KW-1185">Reference proteome</keyword>
<proteinExistence type="predicted"/>
<gene>
    <name evidence="1" type="ORF">C4D60_Mb04t02330</name>
</gene>
<evidence type="ECO:0000313" key="2">
    <source>
        <dbReference type="Proteomes" id="UP000317650"/>
    </source>
</evidence>
<comment type="caution">
    <text evidence="1">The sequence shown here is derived from an EMBL/GenBank/DDBJ whole genome shotgun (WGS) entry which is preliminary data.</text>
</comment>
<evidence type="ECO:0000313" key="1">
    <source>
        <dbReference type="EMBL" id="THU71523.1"/>
    </source>
</evidence>
<accession>A0A4S8K963</accession>
<dbReference type="AlphaFoldDB" id="A0A4S8K963"/>